<protein>
    <recommendedName>
        <fullName evidence="4">Porin</fullName>
    </recommendedName>
</protein>
<gene>
    <name evidence="2" type="ORF">GZA08_11105</name>
</gene>
<evidence type="ECO:0000313" key="2">
    <source>
        <dbReference type="EMBL" id="NDV01511.1"/>
    </source>
</evidence>
<evidence type="ECO:0008006" key="4">
    <source>
        <dbReference type="Google" id="ProtNLM"/>
    </source>
</evidence>
<organism evidence="2 3">
    <name type="scientific">Pseudoroseicyclus tamaricis</name>
    <dbReference type="NCBI Taxonomy" id="2705421"/>
    <lineage>
        <taxon>Bacteria</taxon>
        <taxon>Pseudomonadati</taxon>
        <taxon>Pseudomonadota</taxon>
        <taxon>Alphaproteobacteria</taxon>
        <taxon>Rhodobacterales</taxon>
        <taxon>Paracoccaceae</taxon>
        <taxon>Pseudoroseicyclus</taxon>
    </lineage>
</organism>
<dbReference type="Gene3D" id="2.40.160.10">
    <property type="entry name" value="Porin"/>
    <property type="match status" value="1"/>
</dbReference>
<dbReference type="AlphaFoldDB" id="A0A6B2JJA8"/>
<dbReference type="Proteomes" id="UP000474757">
    <property type="component" value="Unassembled WGS sequence"/>
</dbReference>
<accession>A0A6B2JJA8</accession>
<comment type="caution">
    <text evidence="2">The sequence shown here is derived from an EMBL/GenBank/DDBJ whole genome shotgun (WGS) entry which is preliminary data.</text>
</comment>
<feature type="signal peptide" evidence="1">
    <location>
        <begin position="1"/>
        <end position="21"/>
    </location>
</feature>
<dbReference type="SUPFAM" id="SSF56935">
    <property type="entry name" value="Porins"/>
    <property type="match status" value="1"/>
</dbReference>
<evidence type="ECO:0000313" key="3">
    <source>
        <dbReference type="Proteomes" id="UP000474757"/>
    </source>
</evidence>
<proteinExistence type="predicted"/>
<keyword evidence="1" id="KW-0732">Signal</keyword>
<feature type="chain" id="PRO_5025443805" description="Porin" evidence="1">
    <location>
        <begin position="22"/>
        <end position="307"/>
    </location>
</feature>
<name>A0A6B2JJA8_9RHOB</name>
<evidence type="ECO:0000256" key="1">
    <source>
        <dbReference type="SAM" id="SignalP"/>
    </source>
</evidence>
<dbReference type="RefSeq" id="WP_163893525.1">
    <property type="nucleotide sequence ID" value="NZ_JAAFYS010000002.1"/>
</dbReference>
<reference evidence="2 3" key="1">
    <citation type="submission" date="2020-02" db="EMBL/GenBank/DDBJ databases">
        <title>Pseudoroseicyclus tamarix, sp. nov., isolated from offshore sediment of a Tamarix chinensis forest.</title>
        <authorList>
            <person name="Gai Y."/>
        </authorList>
    </citation>
    <scope>NUCLEOTIDE SEQUENCE [LARGE SCALE GENOMIC DNA]</scope>
    <source>
        <strain evidence="2 3">CLL3-39</strain>
    </source>
</reference>
<sequence>MRTYSLLVATSLVALPVTASAQTMFGETYMSLDLGVASFESDFGDYSYGSLDGTYETTLGNILLGLDVDITNDESVQTSTVTAMGGYQITPSILAGAFVFADFYNDSEFDESDDYTTAGVYAEYVTISFGSALAVETELDDDEDGDVFLTFLGTTELPSGVSVDATVNHVLDGSDTGDSTSLDAIVGYERGAISADLLYSYDHFEGVDEGDQDVAVAATYDFGAIDVTAGLAALADDNDDIVYALGAGYDFNAGLSIDVVATYYDDKDGYTEEGIGFRLSYLVGTPNTVYSDVQERFEDFSAKFASY</sequence>
<dbReference type="EMBL" id="JAAGAB010000002">
    <property type="protein sequence ID" value="NDV01511.1"/>
    <property type="molecule type" value="Genomic_DNA"/>
</dbReference>
<keyword evidence="3" id="KW-1185">Reference proteome</keyword>
<dbReference type="InterPro" id="IPR023614">
    <property type="entry name" value="Porin_dom_sf"/>
</dbReference>